<dbReference type="OrthoDB" id="5459053at2"/>
<feature type="region of interest" description="Disordered" evidence="2">
    <location>
        <begin position="555"/>
        <end position="593"/>
    </location>
</feature>
<keyword evidence="1" id="KW-0175">Coiled coil</keyword>
<comment type="caution">
    <text evidence="3">The sequence shown here is derived from an EMBL/GenBank/DDBJ whole genome shotgun (WGS) entry which is preliminary data.</text>
</comment>
<dbReference type="RefSeq" id="WP_094551444.1">
    <property type="nucleotide sequence ID" value="NZ_MQWB01000010.1"/>
</dbReference>
<evidence type="ECO:0000256" key="2">
    <source>
        <dbReference type="SAM" id="MobiDB-lite"/>
    </source>
</evidence>
<accession>A0A259TUE7</accession>
<feature type="coiled-coil region" evidence="1">
    <location>
        <begin position="439"/>
        <end position="490"/>
    </location>
</feature>
<dbReference type="Proteomes" id="UP000216446">
    <property type="component" value="Unassembled WGS sequence"/>
</dbReference>
<gene>
    <name evidence="3" type="ORF">BSZ36_16965</name>
</gene>
<organism evidence="3 4">
    <name type="scientific">Rubricoccus marinus</name>
    <dbReference type="NCBI Taxonomy" id="716817"/>
    <lineage>
        <taxon>Bacteria</taxon>
        <taxon>Pseudomonadati</taxon>
        <taxon>Rhodothermota</taxon>
        <taxon>Rhodothermia</taxon>
        <taxon>Rhodothermales</taxon>
        <taxon>Rubricoccaceae</taxon>
        <taxon>Rubricoccus</taxon>
    </lineage>
</organism>
<dbReference type="PANTHER" id="PTHR35531:SF1">
    <property type="entry name" value="INNER MEMBRANE PROTEIN YBCI-RELATED"/>
    <property type="match status" value="1"/>
</dbReference>
<evidence type="ECO:0000313" key="3">
    <source>
        <dbReference type="EMBL" id="OZC01379.1"/>
    </source>
</evidence>
<name>A0A259TUE7_9BACT</name>
<dbReference type="Pfam" id="PF04307">
    <property type="entry name" value="YdjM"/>
    <property type="match status" value="1"/>
</dbReference>
<dbReference type="InterPro" id="IPR007404">
    <property type="entry name" value="YdjM-like"/>
</dbReference>
<dbReference type="EMBL" id="MQWB01000010">
    <property type="protein sequence ID" value="OZC01379.1"/>
    <property type="molecule type" value="Genomic_DNA"/>
</dbReference>
<proteinExistence type="predicted"/>
<dbReference type="InParanoid" id="A0A259TUE7"/>
<dbReference type="AlphaFoldDB" id="A0A259TUE7"/>
<sequence>MRLGTHITGGVLAYTVSATFFQVPWTPTGIVVAAAASAAPDVDTLGSTVGRMCAPVARRIERRFGHRTITHCYAAQVAVGVLALPFVWADLPHLYAAVLAGYTSHCFLDTLTVQGVRIFWPWSDVRGVFPFYNRQETAYRTTTGSRADTFFGVGFLIVTIPFGFVQADGYQRLVRRVQADASAAVRDFLDWSAEGYIVHVDVEASDPQQMRRLSGRFEAIGTTGANTLLVRDSTDGLVFSLGPAYTANFQPDRVVAHQGEHVTISRRQINMEGRVLADLENLVPRTADGTRVRHLLDGQVTLTEAAGVTPDEFHFNTVTGAEKRIAFRFATLRDLERLQLLGSIVEAGVVNVRVYLPTGLAESYDPEGMGSSEVRRVSFAHKPSEPPRLLIDEGDTVALGDTLAALTSASLLTAQLDVAEAAANLAAAQGDLPPLASNNVALRQRLAAAEAAEARVQDRAAEGFEPPSAVEAARAEAADLRAQLSAAEAAASARRAEWQRGRAERIRTASARLRRARIRQQAAVRDGYVLSTGAGTVRQIERREVGPDRTEVRVVLVAPRTTAPDRLPAPTSSRAPAGERDATHARRPAARTP</sequence>
<evidence type="ECO:0000256" key="1">
    <source>
        <dbReference type="SAM" id="Coils"/>
    </source>
</evidence>
<keyword evidence="4" id="KW-1185">Reference proteome</keyword>
<protein>
    <recommendedName>
        <fullName evidence="5">Metal-dependent hydrolase</fullName>
    </recommendedName>
</protein>
<reference evidence="3 4" key="1">
    <citation type="submission" date="2016-11" db="EMBL/GenBank/DDBJ databases">
        <title>Study of marine rhodopsin-containing bacteria.</title>
        <authorList>
            <person name="Yoshizawa S."/>
            <person name="Kumagai Y."/>
            <person name="Kogure K."/>
        </authorList>
    </citation>
    <scope>NUCLEOTIDE SEQUENCE [LARGE SCALE GENOMIC DNA]</scope>
    <source>
        <strain evidence="3 4">SG-29</strain>
    </source>
</reference>
<evidence type="ECO:0008006" key="5">
    <source>
        <dbReference type="Google" id="ProtNLM"/>
    </source>
</evidence>
<dbReference type="PANTHER" id="PTHR35531">
    <property type="entry name" value="INNER MEMBRANE PROTEIN YBCI-RELATED"/>
    <property type="match status" value="1"/>
</dbReference>
<evidence type="ECO:0000313" key="4">
    <source>
        <dbReference type="Proteomes" id="UP000216446"/>
    </source>
</evidence>